<feature type="compositionally biased region" description="Low complexity" evidence="1">
    <location>
        <begin position="162"/>
        <end position="171"/>
    </location>
</feature>
<keyword evidence="3" id="KW-1185">Reference proteome</keyword>
<feature type="region of interest" description="Disordered" evidence="1">
    <location>
        <begin position="1"/>
        <end position="38"/>
    </location>
</feature>
<feature type="compositionally biased region" description="Polar residues" evidence="1">
    <location>
        <begin position="142"/>
        <end position="156"/>
    </location>
</feature>
<evidence type="ECO:0000256" key="1">
    <source>
        <dbReference type="SAM" id="MobiDB-lite"/>
    </source>
</evidence>
<name>A0A078B2K2_STYLE</name>
<organism evidence="2 3">
    <name type="scientific">Stylonychia lemnae</name>
    <name type="common">Ciliate</name>
    <dbReference type="NCBI Taxonomy" id="5949"/>
    <lineage>
        <taxon>Eukaryota</taxon>
        <taxon>Sar</taxon>
        <taxon>Alveolata</taxon>
        <taxon>Ciliophora</taxon>
        <taxon>Intramacronucleata</taxon>
        <taxon>Spirotrichea</taxon>
        <taxon>Stichotrichia</taxon>
        <taxon>Sporadotrichida</taxon>
        <taxon>Oxytrichidae</taxon>
        <taxon>Stylonychinae</taxon>
        <taxon>Stylonychia</taxon>
    </lineage>
</organism>
<feature type="compositionally biased region" description="Polar residues" evidence="1">
    <location>
        <begin position="10"/>
        <end position="27"/>
    </location>
</feature>
<dbReference type="Proteomes" id="UP000039865">
    <property type="component" value="Unassembled WGS sequence"/>
</dbReference>
<dbReference type="InParanoid" id="A0A078B2K2"/>
<dbReference type="EMBL" id="CCKQ01015859">
    <property type="protein sequence ID" value="CDW87708.1"/>
    <property type="molecule type" value="Genomic_DNA"/>
</dbReference>
<evidence type="ECO:0000313" key="2">
    <source>
        <dbReference type="EMBL" id="CDW87708.1"/>
    </source>
</evidence>
<reference evidence="2 3" key="1">
    <citation type="submission" date="2014-06" db="EMBL/GenBank/DDBJ databases">
        <authorList>
            <person name="Swart Estienne"/>
        </authorList>
    </citation>
    <scope>NUCLEOTIDE SEQUENCE [LARGE SCALE GENOMIC DNA]</scope>
    <source>
        <strain evidence="2 3">130c</strain>
    </source>
</reference>
<gene>
    <name evidence="2" type="primary">Contig16546.g17622</name>
    <name evidence="2" type="ORF">STYLEM_16820</name>
</gene>
<feature type="compositionally biased region" description="Low complexity" evidence="1">
    <location>
        <begin position="604"/>
        <end position="614"/>
    </location>
</feature>
<proteinExistence type="predicted"/>
<evidence type="ECO:0000313" key="3">
    <source>
        <dbReference type="Proteomes" id="UP000039865"/>
    </source>
</evidence>
<sequence>MSKLAVFKSNRAQRPSQHQNENATHNPQIYEEGSKTNREKGSLRYTAKEHMEYLQQLQDQQKHIHKRKKSKKLLLLSSQNQLQNLGLKQQKSVLDSVYQTCRDSAGQKSQMFDIETSSQNHVENFDGSIFQSTKRLPKEKPLSQNYKSSKVQSSYIPQKPFTNNTNNTINTSQAQQQKQPNLFNKAIISSRQHLQHQQQQILQQQLQIQSYQTQQSPYQSQELQSHRISQPLEKPNTHYKLLEQKNNSLNARLIKRNSMSNLQCQVVKNGHETLKTDNKHQKLVTNKSLAQIETMSKDLHEHIKSNNNTRRSSNNPKEKTLNRIVFNNDSKRSSVDNGMMRVKIDLETSMGHQEDETMMKFMHQTDDVDEAQRAQKIKNLSDAYNLRDSTSRLNIDEHISNEQLFNQLRVNRIALDLHTNKSSACNFTGIDYTPAMSHKPQKENMFVLKQSLDEHKENKKIYDYSVAQQVLNSINSHKFSDNVSNLAVQSQNNSSKNSQIDEKKQNRVFLHKTLFEDEVIQRESPTNKILHQQVKCMNCQLEQQKHYQTKQALDKAIQLSNILMSEITKLDAKLADMKKTIDRHQQINYAPRPDASQFKESMVSSSSNNIFNKSKSSKEELRSLTRMLKESRKSIHNPEPMCLIKNPRVIKNLSQSPQRNDSELNLQQEEEFDEDYMQKKVMKLQEDGLEFRQNIQQMMNNFACIKNRRQNADSIIRNAGNIVQEIMETSGSITQIQSPTMANIRNTKKTQNFRYSNSKKKKYNEALF</sequence>
<dbReference type="AlphaFoldDB" id="A0A078B2K2"/>
<protein>
    <submittedName>
        <fullName evidence="2">Uncharacterized protein</fullName>
    </submittedName>
</protein>
<feature type="region of interest" description="Disordered" evidence="1">
    <location>
        <begin position="588"/>
        <end position="621"/>
    </location>
</feature>
<accession>A0A078B2K2</accession>
<feature type="region of interest" description="Disordered" evidence="1">
    <location>
        <begin position="134"/>
        <end position="178"/>
    </location>
</feature>